<sequence length="199" mass="21444">MPRTLAPIVALLGLVLLGTAVVTAPAHAQVRRCVKADGAVVFTDHQCSELGAEERAPPHAPQAAAGSNSRAYRGCSRTVQDLIFEMTTAFDTHDVNRLAGVYHWAGMAGSTAYTILARLDAMVQRPLVDVVPVMPRSVAQGENEEGLGTFDEDGHYTPQTSVRSTPVAVRVEQTLANSITPSQTVFGLRRHLGCWWVQL</sequence>
<evidence type="ECO:0000313" key="3">
    <source>
        <dbReference type="Proteomes" id="UP001429984"/>
    </source>
</evidence>
<proteinExistence type="predicted"/>
<keyword evidence="1" id="KW-0732">Signal</keyword>
<dbReference type="EMBL" id="JADLZT010000001">
    <property type="protein sequence ID" value="MBF6022506.1"/>
    <property type="molecule type" value="Genomic_DNA"/>
</dbReference>
<evidence type="ECO:0008006" key="4">
    <source>
        <dbReference type="Google" id="ProtNLM"/>
    </source>
</evidence>
<name>A0ABS0B1Z5_9GAMM</name>
<comment type="caution">
    <text evidence="2">The sequence shown here is derived from an EMBL/GenBank/DDBJ whole genome shotgun (WGS) entry which is preliminary data.</text>
</comment>
<reference evidence="2 3" key="1">
    <citation type="submission" date="2020-11" db="EMBL/GenBank/DDBJ databases">
        <title>Draft Genome Sequence and Secondary Metabolite Biosynthetic Potential of the Lysobacter niastensis Type strain DSM 18481.</title>
        <authorList>
            <person name="Turrini P."/>
            <person name="Artuso I."/>
            <person name="Tescari M."/>
            <person name="Lugli G.A."/>
            <person name="Frangipani E."/>
            <person name="Ventura M."/>
            <person name="Visca P."/>
        </authorList>
    </citation>
    <scope>NUCLEOTIDE SEQUENCE [LARGE SCALE GENOMIC DNA]</scope>
    <source>
        <strain evidence="2 3">DSM 18481</strain>
    </source>
</reference>
<feature type="chain" id="PRO_5045642435" description="DUF4124 domain-containing protein" evidence="1">
    <location>
        <begin position="29"/>
        <end position="199"/>
    </location>
</feature>
<keyword evidence="3" id="KW-1185">Reference proteome</keyword>
<gene>
    <name evidence="2" type="ORF">IU514_00555</name>
</gene>
<evidence type="ECO:0000256" key="1">
    <source>
        <dbReference type="SAM" id="SignalP"/>
    </source>
</evidence>
<accession>A0ABS0B1Z5</accession>
<evidence type="ECO:0000313" key="2">
    <source>
        <dbReference type="EMBL" id="MBF6022506.1"/>
    </source>
</evidence>
<organism evidence="2 3">
    <name type="scientific">Lysobacter niastensis</name>
    <dbReference type="NCBI Taxonomy" id="380629"/>
    <lineage>
        <taxon>Bacteria</taxon>
        <taxon>Pseudomonadati</taxon>
        <taxon>Pseudomonadota</taxon>
        <taxon>Gammaproteobacteria</taxon>
        <taxon>Lysobacterales</taxon>
        <taxon>Lysobacteraceae</taxon>
        <taxon>Lysobacter</taxon>
    </lineage>
</organism>
<protein>
    <recommendedName>
        <fullName evidence="4">DUF4124 domain-containing protein</fullName>
    </recommendedName>
</protein>
<dbReference type="Proteomes" id="UP001429984">
    <property type="component" value="Unassembled WGS sequence"/>
</dbReference>
<dbReference type="RefSeq" id="WP_194929119.1">
    <property type="nucleotide sequence ID" value="NZ_JADLZT010000001.1"/>
</dbReference>
<feature type="signal peptide" evidence="1">
    <location>
        <begin position="1"/>
        <end position="28"/>
    </location>
</feature>